<reference evidence="9 10" key="1">
    <citation type="submission" date="2018-10" db="EMBL/GenBank/DDBJ databases">
        <title>Sequencing the genomes of 1000 actinobacteria strains.</title>
        <authorList>
            <person name="Klenk H.-P."/>
        </authorList>
    </citation>
    <scope>NUCLEOTIDE SEQUENCE [LARGE SCALE GENOMIC DNA]</scope>
    <source>
        <strain evidence="9 10">DSM 43800</strain>
    </source>
</reference>
<keyword evidence="4 6" id="KW-0663">Pyridoxal phosphate</keyword>
<evidence type="ECO:0000313" key="10">
    <source>
        <dbReference type="Proteomes" id="UP000282084"/>
    </source>
</evidence>
<dbReference type="OrthoDB" id="3335676at2"/>
<dbReference type="GO" id="GO:0004058">
    <property type="term" value="F:aromatic-L-amino-acid decarboxylase activity"/>
    <property type="evidence" value="ECO:0007669"/>
    <property type="project" value="UniProtKB-ARBA"/>
</dbReference>
<dbReference type="InterPro" id="IPR015421">
    <property type="entry name" value="PyrdxlP-dep_Trfase_major"/>
</dbReference>
<sequence length="383" mass="41139">MEPLDPERLRIGEDGAPPDAGPLRELARRMRGERERMLGLPFNLDFDHRPLADFLAVHGNNLGNPRTAADYRIDTKPFELAVLDFFTRLAGGDPARVSGYVTTGGTEGNLFAVWVARERYPDAVLYASAEAHYSMPKVGGLLRVPYVEVATAADGRMDLTALARELARHPGRAAVVTATIGTTGRGAVDDLPGIRRALAAAGVERSRVHCDAAFGGLLAEFGDEAIPWNLASGADSVALSGHKVIGAPMPCAVVLAPEADVATIRRAGVAVGADDDTVTGSRDAVSPVLLWYALRGLGRRGIAERVRHCHRVAAHAVRALAAAGRNPSRARGGTIVRFAAPPEAFCRRWHLPRDEEHAALVVMPHVTEEHVDRLCRELRQAGR</sequence>
<evidence type="ECO:0000256" key="7">
    <source>
        <dbReference type="RuleBase" id="RU000382"/>
    </source>
</evidence>
<dbReference type="NCBIfam" id="NF002748">
    <property type="entry name" value="PRK02769.1"/>
    <property type="match status" value="1"/>
</dbReference>
<evidence type="ECO:0000256" key="3">
    <source>
        <dbReference type="ARBA" id="ARBA00022793"/>
    </source>
</evidence>
<dbReference type="PANTHER" id="PTHR46101:SF2">
    <property type="entry name" value="SERINE DECARBOXYLASE"/>
    <property type="match status" value="1"/>
</dbReference>
<keyword evidence="3" id="KW-0210">Decarboxylase</keyword>
<comment type="cofactor">
    <cofactor evidence="1 6 7">
        <name>pyridoxal 5'-phosphate</name>
        <dbReference type="ChEBI" id="CHEBI:597326"/>
    </cofactor>
</comment>
<proteinExistence type="inferred from homology"/>
<dbReference type="EMBL" id="RBXO01000001">
    <property type="protein sequence ID" value="RKT54616.1"/>
    <property type="molecule type" value="Genomic_DNA"/>
</dbReference>
<gene>
    <name evidence="9" type="ORF">C8E97_3262</name>
</gene>
<accession>A0A495VZ36</accession>
<dbReference type="SUPFAM" id="SSF53383">
    <property type="entry name" value="PLP-dependent transferases"/>
    <property type="match status" value="1"/>
</dbReference>
<evidence type="ECO:0000256" key="4">
    <source>
        <dbReference type="ARBA" id="ARBA00022898"/>
    </source>
</evidence>
<dbReference type="InterPro" id="IPR015424">
    <property type="entry name" value="PyrdxlP-dep_Trfase"/>
</dbReference>
<dbReference type="InterPro" id="IPR002129">
    <property type="entry name" value="PyrdxlP-dep_de-COase"/>
</dbReference>
<evidence type="ECO:0000313" key="9">
    <source>
        <dbReference type="EMBL" id="RKT54616.1"/>
    </source>
</evidence>
<feature type="modified residue" description="N6-(pyridoxal phosphate)lysine" evidence="6">
    <location>
        <position position="243"/>
    </location>
</feature>
<dbReference type="InterPro" id="IPR051151">
    <property type="entry name" value="Group_II_Decarboxylase"/>
</dbReference>
<name>A0A495VZ36_9PSEU</name>
<dbReference type="Pfam" id="PF00282">
    <property type="entry name" value="Pyridoxal_deC"/>
    <property type="match status" value="1"/>
</dbReference>
<feature type="region of interest" description="Disordered" evidence="8">
    <location>
        <begin position="1"/>
        <end position="23"/>
    </location>
</feature>
<evidence type="ECO:0000256" key="8">
    <source>
        <dbReference type="SAM" id="MobiDB-lite"/>
    </source>
</evidence>
<dbReference type="GO" id="GO:0019752">
    <property type="term" value="P:carboxylic acid metabolic process"/>
    <property type="evidence" value="ECO:0007669"/>
    <property type="project" value="InterPro"/>
</dbReference>
<keyword evidence="10" id="KW-1185">Reference proteome</keyword>
<dbReference type="Proteomes" id="UP000282084">
    <property type="component" value="Unassembled WGS sequence"/>
</dbReference>
<comment type="caution">
    <text evidence="9">The sequence shown here is derived from an EMBL/GenBank/DDBJ whole genome shotgun (WGS) entry which is preliminary data.</text>
</comment>
<evidence type="ECO:0000256" key="2">
    <source>
        <dbReference type="ARBA" id="ARBA00009533"/>
    </source>
</evidence>
<dbReference type="RefSeq" id="WP_121006377.1">
    <property type="nucleotide sequence ID" value="NZ_RBXO01000001.1"/>
</dbReference>
<dbReference type="GO" id="GO:0030170">
    <property type="term" value="F:pyridoxal phosphate binding"/>
    <property type="evidence" value="ECO:0007669"/>
    <property type="project" value="InterPro"/>
</dbReference>
<keyword evidence="5 7" id="KW-0456">Lyase</keyword>
<organism evidence="9 10">
    <name type="scientific">Saccharothrix australiensis</name>
    <dbReference type="NCBI Taxonomy" id="2072"/>
    <lineage>
        <taxon>Bacteria</taxon>
        <taxon>Bacillati</taxon>
        <taxon>Actinomycetota</taxon>
        <taxon>Actinomycetes</taxon>
        <taxon>Pseudonocardiales</taxon>
        <taxon>Pseudonocardiaceae</taxon>
        <taxon>Saccharothrix</taxon>
    </lineage>
</organism>
<evidence type="ECO:0000256" key="5">
    <source>
        <dbReference type="ARBA" id="ARBA00023239"/>
    </source>
</evidence>
<protein>
    <submittedName>
        <fullName evidence="9">L-histidine carboxy-lyase (Histamine-forming)</fullName>
    </submittedName>
</protein>
<evidence type="ECO:0000256" key="1">
    <source>
        <dbReference type="ARBA" id="ARBA00001933"/>
    </source>
</evidence>
<dbReference type="Gene3D" id="3.40.640.10">
    <property type="entry name" value="Type I PLP-dependent aspartate aminotransferase-like (Major domain)"/>
    <property type="match status" value="1"/>
</dbReference>
<feature type="compositionally biased region" description="Basic and acidic residues" evidence="8">
    <location>
        <begin position="1"/>
        <end position="13"/>
    </location>
</feature>
<comment type="similarity">
    <text evidence="2 7">Belongs to the group II decarboxylase family.</text>
</comment>
<dbReference type="PANTHER" id="PTHR46101">
    <property type="match status" value="1"/>
</dbReference>
<dbReference type="AlphaFoldDB" id="A0A495VZ36"/>
<evidence type="ECO:0000256" key="6">
    <source>
        <dbReference type="PIRSR" id="PIRSR602129-50"/>
    </source>
</evidence>